<comment type="similarity">
    <text evidence="8">Belongs to the binding-protein-dependent transport system permease family.</text>
</comment>
<feature type="transmembrane region" description="Helical" evidence="8">
    <location>
        <begin position="136"/>
        <end position="161"/>
    </location>
</feature>
<keyword evidence="5" id="KW-0029">Amino-acid transport</keyword>
<dbReference type="PROSITE" id="PS50928">
    <property type="entry name" value="ABC_TM1"/>
    <property type="match status" value="1"/>
</dbReference>
<evidence type="ECO:0000313" key="11">
    <source>
        <dbReference type="Proteomes" id="UP000012015"/>
    </source>
</evidence>
<dbReference type="GO" id="GO:0006865">
    <property type="term" value="P:amino acid transport"/>
    <property type="evidence" value="ECO:0007669"/>
    <property type="project" value="UniProtKB-KW"/>
</dbReference>
<dbReference type="PATRIC" id="fig|1276920.7.peg.3193"/>
<evidence type="ECO:0000256" key="5">
    <source>
        <dbReference type="ARBA" id="ARBA00022970"/>
    </source>
</evidence>
<dbReference type="PANTHER" id="PTHR30614:SF0">
    <property type="entry name" value="L-CYSTINE TRANSPORT SYSTEM PERMEASE PROTEIN TCYL"/>
    <property type="match status" value="1"/>
</dbReference>
<dbReference type="InterPro" id="IPR043429">
    <property type="entry name" value="ArtM/GltK/GlnP/TcyL/YhdX-like"/>
</dbReference>
<dbReference type="GO" id="GO:0043190">
    <property type="term" value="C:ATP-binding cassette (ABC) transporter complex"/>
    <property type="evidence" value="ECO:0007669"/>
    <property type="project" value="InterPro"/>
</dbReference>
<feature type="transmembrane region" description="Helical" evidence="8">
    <location>
        <begin position="15"/>
        <end position="40"/>
    </location>
</feature>
<evidence type="ECO:0000259" key="9">
    <source>
        <dbReference type="PROSITE" id="PS50928"/>
    </source>
</evidence>
<dbReference type="Proteomes" id="UP000012015">
    <property type="component" value="Unassembled WGS sequence"/>
</dbReference>
<keyword evidence="4 8" id="KW-0812">Transmembrane</keyword>
<feature type="transmembrane region" description="Helical" evidence="8">
    <location>
        <begin position="47"/>
        <end position="71"/>
    </location>
</feature>
<evidence type="ECO:0000256" key="8">
    <source>
        <dbReference type="RuleBase" id="RU363032"/>
    </source>
</evidence>
<dbReference type="PANTHER" id="PTHR30614">
    <property type="entry name" value="MEMBRANE COMPONENT OF AMINO ACID ABC TRANSPORTER"/>
    <property type="match status" value="1"/>
</dbReference>
<reference evidence="10 11" key="1">
    <citation type="journal article" date="2013" name="Genome Announc.">
        <title>Draft Genome Sequence of Arthrobacter gangotriensis Strain Lz1yT, Isolated from a Penguin Rookery Soil Sample Collected in Antarctica, near the Indian Station Dakshin Gangotri.</title>
        <authorList>
            <person name="Shivaji S."/>
            <person name="Ara S."/>
            <person name="Bandi S."/>
            <person name="Singh A."/>
            <person name="Kumar Pinnaka A."/>
        </authorList>
    </citation>
    <scope>NUCLEOTIDE SEQUENCE [LARGE SCALE GENOMIC DNA]</scope>
    <source>
        <strain evidence="10 11">Lz1y</strain>
    </source>
</reference>
<comment type="caution">
    <text evidence="10">The sequence shown here is derived from an EMBL/GenBank/DDBJ whole genome shotgun (WGS) entry which is preliminary data.</text>
</comment>
<feature type="transmembrane region" description="Helical" evidence="8">
    <location>
        <begin position="83"/>
        <end position="102"/>
    </location>
</feature>
<dbReference type="EMBL" id="AOCK01000010">
    <property type="protein sequence ID" value="EMQ97395.1"/>
    <property type="molecule type" value="Genomic_DNA"/>
</dbReference>
<dbReference type="InterPro" id="IPR035906">
    <property type="entry name" value="MetI-like_sf"/>
</dbReference>
<dbReference type="CDD" id="cd06261">
    <property type="entry name" value="TM_PBP2"/>
    <property type="match status" value="1"/>
</dbReference>
<keyword evidence="2 8" id="KW-0813">Transport</keyword>
<accession>M7MR40</accession>
<sequence length="250" mass="26890">MQEYLDMIVSLLPGLWLSILMATVSILIGIPLGFVAGLILNGSNKALRWLTIALVEIFRGFPALLTLYLVYFGLAEIITLDRFAAVVAAFGVTTAAYTAEIFRASIASVPRGQVEAAQALALTKKQITSRVVLPHVLNIAVPPVIGIAIITFQGTALAYAIGAKELLGSAYSIGMINFRVLEPLLVAALLYLLFTSLLAWMEILADRRVARISGTSFDGGAGAARRRQRRQRKTGFDASVLNTPASKITQ</sequence>
<dbReference type="GO" id="GO:0022857">
    <property type="term" value="F:transmembrane transporter activity"/>
    <property type="evidence" value="ECO:0007669"/>
    <property type="project" value="InterPro"/>
</dbReference>
<evidence type="ECO:0000256" key="1">
    <source>
        <dbReference type="ARBA" id="ARBA00004651"/>
    </source>
</evidence>
<keyword evidence="3" id="KW-1003">Cell membrane</keyword>
<dbReference type="InterPro" id="IPR000515">
    <property type="entry name" value="MetI-like"/>
</dbReference>
<evidence type="ECO:0000256" key="6">
    <source>
        <dbReference type="ARBA" id="ARBA00022989"/>
    </source>
</evidence>
<dbReference type="InterPro" id="IPR010065">
    <property type="entry name" value="AA_ABC_transptr_permease_3TM"/>
</dbReference>
<feature type="domain" description="ABC transmembrane type-1" evidence="9">
    <location>
        <begin position="15"/>
        <end position="202"/>
    </location>
</feature>
<dbReference type="eggNOG" id="COG0765">
    <property type="taxonomic scope" value="Bacteria"/>
</dbReference>
<feature type="transmembrane region" description="Helical" evidence="8">
    <location>
        <begin position="181"/>
        <end position="201"/>
    </location>
</feature>
<evidence type="ECO:0000313" key="10">
    <source>
        <dbReference type="EMBL" id="EMQ97395.1"/>
    </source>
</evidence>
<dbReference type="AlphaFoldDB" id="M7MR40"/>
<keyword evidence="6 8" id="KW-1133">Transmembrane helix</keyword>
<keyword evidence="7 8" id="KW-0472">Membrane</keyword>
<dbReference type="STRING" id="1276920.ADIAG_03190"/>
<organism evidence="10 11">
    <name type="scientific">Paeniglutamicibacter gangotriensis Lz1y</name>
    <dbReference type="NCBI Taxonomy" id="1276920"/>
    <lineage>
        <taxon>Bacteria</taxon>
        <taxon>Bacillati</taxon>
        <taxon>Actinomycetota</taxon>
        <taxon>Actinomycetes</taxon>
        <taxon>Micrococcales</taxon>
        <taxon>Micrococcaceae</taxon>
        <taxon>Paeniglutamicibacter</taxon>
    </lineage>
</organism>
<comment type="subcellular location">
    <subcellularLocation>
        <location evidence="1 8">Cell membrane</location>
        <topology evidence="1 8">Multi-pass membrane protein</topology>
    </subcellularLocation>
</comment>
<proteinExistence type="inferred from homology"/>
<gene>
    <name evidence="10" type="ORF">ADIAG_03190</name>
</gene>
<protein>
    <submittedName>
        <fullName evidence="10">Amino acid ABC transporter, permease protein</fullName>
    </submittedName>
</protein>
<keyword evidence="11" id="KW-1185">Reference proteome</keyword>
<evidence type="ECO:0000256" key="3">
    <source>
        <dbReference type="ARBA" id="ARBA00022475"/>
    </source>
</evidence>
<name>M7MR40_9MICC</name>
<dbReference type="Pfam" id="PF00528">
    <property type="entry name" value="BPD_transp_1"/>
    <property type="match status" value="1"/>
</dbReference>
<evidence type="ECO:0000256" key="7">
    <source>
        <dbReference type="ARBA" id="ARBA00023136"/>
    </source>
</evidence>
<evidence type="ECO:0000256" key="4">
    <source>
        <dbReference type="ARBA" id="ARBA00022692"/>
    </source>
</evidence>
<dbReference type="SUPFAM" id="SSF161098">
    <property type="entry name" value="MetI-like"/>
    <property type="match status" value="1"/>
</dbReference>
<dbReference type="Gene3D" id="1.10.3720.10">
    <property type="entry name" value="MetI-like"/>
    <property type="match status" value="1"/>
</dbReference>
<dbReference type="NCBIfam" id="TIGR01726">
    <property type="entry name" value="HEQRo_perm_3TM"/>
    <property type="match status" value="1"/>
</dbReference>
<evidence type="ECO:0000256" key="2">
    <source>
        <dbReference type="ARBA" id="ARBA00022448"/>
    </source>
</evidence>